<dbReference type="OrthoDB" id="5139341at2759"/>
<name>A0A6A6U789_9PEZI</name>
<proteinExistence type="predicted"/>
<gene>
    <name evidence="2" type="ORF">BT63DRAFT_426658</name>
</gene>
<organism evidence="2 3">
    <name type="scientific">Microthyrium microscopicum</name>
    <dbReference type="NCBI Taxonomy" id="703497"/>
    <lineage>
        <taxon>Eukaryota</taxon>
        <taxon>Fungi</taxon>
        <taxon>Dikarya</taxon>
        <taxon>Ascomycota</taxon>
        <taxon>Pezizomycotina</taxon>
        <taxon>Dothideomycetes</taxon>
        <taxon>Dothideomycetes incertae sedis</taxon>
        <taxon>Microthyriales</taxon>
        <taxon>Microthyriaceae</taxon>
        <taxon>Microthyrium</taxon>
    </lineage>
</organism>
<feature type="transmembrane region" description="Helical" evidence="1">
    <location>
        <begin position="6"/>
        <end position="22"/>
    </location>
</feature>
<keyword evidence="1" id="KW-1133">Transmembrane helix</keyword>
<dbReference type="Proteomes" id="UP000799302">
    <property type="component" value="Unassembled WGS sequence"/>
</dbReference>
<feature type="transmembrane region" description="Helical" evidence="1">
    <location>
        <begin position="217"/>
        <end position="244"/>
    </location>
</feature>
<sequence>MDKDISTITATIVAVLLALSFIPQYQKLISREDRYGISLNYLYYLAIPATHHLTLFSIGLLHRNQGIILLSPTPYIDFVHLLVAFLGISGLILLCIPRPPTPRSDVTLFLITFLIMTLGITLFAHLLCLTALFPLPFPLYALATPFMQMMLLYAAVQQTSTTRALGDAGALSTIGLVLQAVIFSIAGLLWLARVPVPRQNWGLPFPADLTIPFPRHIWWYGTVGWPFVSLEAYAGVQMYVYLVWRKVRRSREELEAGRAGERDALLG</sequence>
<reference evidence="2" key="1">
    <citation type="journal article" date="2020" name="Stud. Mycol.">
        <title>101 Dothideomycetes genomes: a test case for predicting lifestyles and emergence of pathogens.</title>
        <authorList>
            <person name="Haridas S."/>
            <person name="Albert R."/>
            <person name="Binder M."/>
            <person name="Bloem J."/>
            <person name="Labutti K."/>
            <person name="Salamov A."/>
            <person name="Andreopoulos B."/>
            <person name="Baker S."/>
            <person name="Barry K."/>
            <person name="Bills G."/>
            <person name="Bluhm B."/>
            <person name="Cannon C."/>
            <person name="Castanera R."/>
            <person name="Culley D."/>
            <person name="Daum C."/>
            <person name="Ezra D."/>
            <person name="Gonzalez J."/>
            <person name="Henrissat B."/>
            <person name="Kuo A."/>
            <person name="Liang C."/>
            <person name="Lipzen A."/>
            <person name="Lutzoni F."/>
            <person name="Magnuson J."/>
            <person name="Mondo S."/>
            <person name="Nolan M."/>
            <person name="Ohm R."/>
            <person name="Pangilinan J."/>
            <person name="Park H.-J."/>
            <person name="Ramirez L."/>
            <person name="Alfaro M."/>
            <person name="Sun H."/>
            <person name="Tritt A."/>
            <person name="Yoshinaga Y."/>
            <person name="Zwiers L.-H."/>
            <person name="Turgeon B."/>
            <person name="Goodwin S."/>
            <person name="Spatafora J."/>
            <person name="Crous P."/>
            <person name="Grigoriev I."/>
        </authorList>
    </citation>
    <scope>NUCLEOTIDE SEQUENCE</scope>
    <source>
        <strain evidence="2">CBS 115976</strain>
    </source>
</reference>
<feature type="transmembrane region" description="Helical" evidence="1">
    <location>
        <begin position="108"/>
        <end position="133"/>
    </location>
</feature>
<evidence type="ECO:0000313" key="3">
    <source>
        <dbReference type="Proteomes" id="UP000799302"/>
    </source>
</evidence>
<protein>
    <submittedName>
        <fullName evidence="2">Uncharacterized protein</fullName>
    </submittedName>
</protein>
<keyword evidence="3" id="KW-1185">Reference proteome</keyword>
<dbReference type="AlphaFoldDB" id="A0A6A6U789"/>
<feature type="transmembrane region" description="Helical" evidence="1">
    <location>
        <begin position="168"/>
        <end position="192"/>
    </location>
</feature>
<feature type="transmembrane region" description="Helical" evidence="1">
    <location>
        <begin position="74"/>
        <end position="96"/>
    </location>
</feature>
<feature type="transmembrane region" description="Helical" evidence="1">
    <location>
        <begin position="42"/>
        <end position="62"/>
    </location>
</feature>
<feature type="transmembrane region" description="Helical" evidence="1">
    <location>
        <begin position="139"/>
        <end position="156"/>
    </location>
</feature>
<evidence type="ECO:0000256" key="1">
    <source>
        <dbReference type="SAM" id="Phobius"/>
    </source>
</evidence>
<keyword evidence="1" id="KW-0812">Transmembrane</keyword>
<dbReference type="EMBL" id="MU004237">
    <property type="protein sequence ID" value="KAF2667810.1"/>
    <property type="molecule type" value="Genomic_DNA"/>
</dbReference>
<accession>A0A6A6U789</accession>
<evidence type="ECO:0000313" key="2">
    <source>
        <dbReference type="EMBL" id="KAF2667810.1"/>
    </source>
</evidence>
<keyword evidence="1" id="KW-0472">Membrane</keyword>